<dbReference type="RefSeq" id="WP_309482265.1">
    <property type="nucleotide sequence ID" value="NZ_CP133720.1"/>
</dbReference>
<gene>
    <name evidence="2" type="ORF">RF679_00500</name>
</gene>
<protein>
    <submittedName>
        <fullName evidence="2">Serine hydrolase domain-containing protein</fullName>
        <ecNumber evidence="2">3.1.1.103</ecNumber>
    </submittedName>
</protein>
<dbReference type="InterPro" id="IPR006311">
    <property type="entry name" value="TAT_signal"/>
</dbReference>
<sequence length="404" mass="43842">MTLSHRRQFLSSSLHAGLALASSAGLNGLISQLAYASERDEIAPASIDMHKIRAAAQQAIETPATPGLAICIWQAGLERFSYYAGVANLEQEVAVQADSVFRIGSLSKQFTAAMILKLVEAKALSLDDPAKKFLPILRNKPSFTVRELLQHTAGIHDQDIDPRLLHVGSQTELVKLVAKQKKLFDFPSGSAWLYSNSNYFIAGAIIEQVTTKSLAEAGKDLLFTPLDLRNTGFEVPSQVIQHRVAGYSQNDKATGTELNAFLNAEYEDMKLNGAAGGMISTASDLCRWHQALFTGKILSKSSLQSMLSPGLLRNKNKASTHRFSPQDKVMGNANYGLGLWIDEESTIDASAIVHHHGGVMGFASMLVSHPQSGLTYAVLCNTDSHPGLPFRDVRRAALASVLKR</sequence>
<dbReference type="EC" id="3.1.1.103" evidence="2"/>
<accession>A0ABY9RHR9</accession>
<name>A0ABY9RHR9_9BURK</name>
<dbReference type="Pfam" id="PF00144">
    <property type="entry name" value="Beta-lactamase"/>
    <property type="match status" value="1"/>
</dbReference>
<dbReference type="InterPro" id="IPR012338">
    <property type="entry name" value="Beta-lactam/transpept-like"/>
</dbReference>
<evidence type="ECO:0000313" key="2">
    <source>
        <dbReference type="EMBL" id="WMW80774.1"/>
    </source>
</evidence>
<organism evidence="2 3">
    <name type="scientific">Undibacterium cyanobacteriorum</name>
    <dbReference type="NCBI Taxonomy" id="3073561"/>
    <lineage>
        <taxon>Bacteria</taxon>
        <taxon>Pseudomonadati</taxon>
        <taxon>Pseudomonadota</taxon>
        <taxon>Betaproteobacteria</taxon>
        <taxon>Burkholderiales</taxon>
        <taxon>Oxalobacteraceae</taxon>
        <taxon>Undibacterium</taxon>
    </lineage>
</organism>
<dbReference type="PROSITE" id="PS51318">
    <property type="entry name" value="TAT"/>
    <property type="match status" value="1"/>
</dbReference>
<dbReference type="InterPro" id="IPR001466">
    <property type="entry name" value="Beta-lactam-related"/>
</dbReference>
<dbReference type="GO" id="GO:0016787">
    <property type="term" value="F:hydrolase activity"/>
    <property type="evidence" value="ECO:0007669"/>
    <property type="project" value="UniProtKB-KW"/>
</dbReference>
<dbReference type="PANTHER" id="PTHR46825:SF9">
    <property type="entry name" value="BETA-LACTAMASE-RELATED DOMAIN-CONTAINING PROTEIN"/>
    <property type="match status" value="1"/>
</dbReference>
<dbReference type="EMBL" id="CP133720">
    <property type="protein sequence ID" value="WMW80774.1"/>
    <property type="molecule type" value="Genomic_DNA"/>
</dbReference>
<evidence type="ECO:0000259" key="1">
    <source>
        <dbReference type="Pfam" id="PF00144"/>
    </source>
</evidence>
<dbReference type="PANTHER" id="PTHR46825">
    <property type="entry name" value="D-ALANYL-D-ALANINE-CARBOXYPEPTIDASE/ENDOPEPTIDASE AMPH"/>
    <property type="match status" value="1"/>
</dbReference>
<dbReference type="InterPro" id="IPR050491">
    <property type="entry name" value="AmpC-like"/>
</dbReference>
<dbReference type="Gene3D" id="3.40.710.10">
    <property type="entry name" value="DD-peptidase/beta-lactamase superfamily"/>
    <property type="match status" value="1"/>
</dbReference>
<dbReference type="SUPFAM" id="SSF56601">
    <property type="entry name" value="beta-lactamase/transpeptidase-like"/>
    <property type="match status" value="1"/>
</dbReference>
<feature type="domain" description="Beta-lactamase-related" evidence="1">
    <location>
        <begin position="53"/>
        <end position="397"/>
    </location>
</feature>
<keyword evidence="2" id="KW-0378">Hydrolase</keyword>
<proteinExistence type="predicted"/>
<evidence type="ECO:0000313" key="3">
    <source>
        <dbReference type="Proteomes" id="UP001181355"/>
    </source>
</evidence>
<reference evidence="2" key="1">
    <citation type="submission" date="2023-09" db="EMBL/GenBank/DDBJ databases">
        <title>Undibacterium sp. 20NA77.5 isolated from freshwater.</title>
        <authorList>
            <person name="Le V."/>
            <person name="Ko S.-R."/>
            <person name="Ahn C.-Y."/>
            <person name="Oh H.-M."/>
        </authorList>
    </citation>
    <scope>NUCLEOTIDE SEQUENCE</scope>
    <source>
        <strain evidence="2">20NA77.5</strain>
    </source>
</reference>
<keyword evidence="3" id="KW-1185">Reference proteome</keyword>
<dbReference type="Proteomes" id="UP001181355">
    <property type="component" value="Chromosome"/>
</dbReference>